<accession>A0A9W6Z6U0</accession>
<evidence type="ECO:0000313" key="3">
    <source>
        <dbReference type="Proteomes" id="UP001165082"/>
    </source>
</evidence>
<dbReference type="GO" id="GO:0000049">
    <property type="term" value="F:tRNA binding"/>
    <property type="evidence" value="ECO:0007669"/>
    <property type="project" value="TreeGrafter"/>
</dbReference>
<dbReference type="AlphaFoldDB" id="A0A9W6Z6U0"/>
<dbReference type="Proteomes" id="UP001165082">
    <property type="component" value="Unassembled WGS sequence"/>
</dbReference>
<dbReference type="OrthoDB" id="207084at2759"/>
<dbReference type="GO" id="GO:1990116">
    <property type="term" value="P:ribosome-associated ubiquitin-dependent protein catabolic process"/>
    <property type="evidence" value="ECO:0007669"/>
    <property type="project" value="TreeGrafter"/>
</dbReference>
<dbReference type="InterPro" id="IPR051608">
    <property type="entry name" value="RQC_Subunit_NEMF"/>
</dbReference>
<protein>
    <submittedName>
        <fullName evidence="2">Uncharacterized protein</fullName>
    </submittedName>
</protein>
<feature type="compositionally biased region" description="Basic residues" evidence="1">
    <location>
        <begin position="117"/>
        <end position="126"/>
    </location>
</feature>
<sequence>MTNGKVENTYTIIGKGGQDSGIVLKVKTVNDGVVFLYCMRGFVYYHSLLHASIRANPSVSHNATSLRSSVKGLHVTSVKSLGEEKGLRIEGEGFWVECRGWGGGEVVWGGAQGGGRVGKKKKKKVDKKSSDEGKVEEGEKGVEDIKTAAVDGKSDKGGHETLASVADVTGASARPFFAPSPGKGKLISQLLKPPSPFSRYSSSFVAHAVAQYAKREEVEVDVKGEVDERAAEMIWTGFPEFFENIRKEVIGGGLGRGGGCADTCWVVYEDIGRKGEEAEMILTLASPYEVGGGKREVGDFLSHIGKGMENRSRLEGLLKFENVKGKNEDRMKALERNLNAKCNLLEFQALHCSISGWLCSRHEMLVKEILGVIKMGIESGEKWKDMEELIDRQRKAGSPAANAVKEVRWDKGEVVVDWASIEGGGVIDKWEEEEGEECKVDWNGFNKKERKTVAALYECTLNVSLSAGGNVRGYYDKRAEARKKIDGVKENEGKAKVAAIRRNAKKELEAKEKLKVVARGDRDRIKGEVGGIEERMKGVKWSVSQEGYLWVWTENKKEMQKAFERYANDGDIIVGNPEEEGWAFIIAKTNENGERLTVGERVKEEIGSFVSTRWRGWKRKEIGRFWTAEVSACTLLDDSGRRVEGVRVMGRKKEGRGGLDVGVDRLDGNDENRYKSCQVWERYAFCGSGIAYACS</sequence>
<dbReference type="PANTHER" id="PTHR15239">
    <property type="entry name" value="NUCLEAR EXPORT MEDIATOR FACTOR NEMF"/>
    <property type="match status" value="1"/>
</dbReference>
<evidence type="ECO:0000313" key="2">
    <source>
        <dbReference type="EMBL" id="GMH46476.1"/>
    </source>
</evidence>
<dbReference type="EMBL" id="BRXZ01001784">
    <property type="protein sequence ID" value="GMH46476.1"/>
    <property type="molecule type" value="Genomic_DNA"/>
</dbReference>
<dbReference type="GO" id="GO:0043023">
    <property type="term" value="F:ribosomal large subunit binding"/>
    <property type="evidence" value="ECO:0007669"/>
    <property type="project" value="TreeGrafter"/>
</dbReference>
<gene>
    <name evidence="2" type="ORF">TrRE_jg8708</name>
</gene>
<dbReference type="GO" id="GO:0072344">
    <property type="term" value="P:rescue of stalled ribosome"/>
    <property type="evidence" value="ECO:0007669"/>
    <property type="project" value="TreeGrafter"/>
</dbReference>
<dbReference type="PANTHER" id="PTHR15239:SF6">
    <property type="entry name" value="RIBOSOME QUALITY CONTROL COMPLEX SUBUNIT NEMF"/>
    <property type="match status" value="1"/>
</dbReference>
<name>A0A9W6Z6U0_9STRA</name>
<keyword evidence="3" id="KW-1185">Reference proteome</keyword>
<feature type="compositionally biased region" description="Basic and acidic residues" evidence="1">
    <location>
        <begin position="127"/>
        <end position="140"/>
    </location>
</feature>
<feature type="region of interest" description="Disordered" evidence="1">
    <location>
        <begin position="112"/>
        <end position="140"/>
    </location>
</feature>
<organism evidence="2 3">
    <name type="scientific">Triparma retinervis</name>
    <dbReference type="NCBI Taxonomy" id="2557542"/>
    <lineage>
        <taxon>Eukaryota</taxon>
        <taxon>Sar</taxon>
        <taxon>Stramenopiles</taxon>
        <taxon>Ochrophyta</taxon>
        <taxon>Bolidophyceae</taxon>
        <taxon>Parmales</taxon>
        <taxon>Triparmaceae</taxon>
        <taxon>Triparma</taxon>
    </lineage>
</organism>
<comment type="caution">
    <text evidence="2">The sequence shown here is derived from an EMBL/GenBank/DDBJ whole genome shotgun (WGS) entry which is preliminary data.</text>
</comment>
<dbReference type="GO" id="GO:1990112">
    <property type="term" value="C:RQC complex"/>
    <property type="evidence" value="ECO:0007669"/>
    <property type="project" value="TreeGrafter"/>
</dbReference>
<evidence type="ECO:0000256" key="1">
    <source>
        <dbReference type="SAM" id="MobiDB-lite"/>
    </source>
</evidence>
<reference evidence="2" key="1">
    <citation type="submission" date="2022-07" db="EMBL/GenBank/DDBJ databases">
        <title>Genome analysis of Parmales, a sister group of diatoms, reveals the evolutionary specialization of diatoms from phago-mixotrophs to photoautotrophs.</title>
        <authorList>
            <person name="Ban H."/>
            <person name="Sato S."/>
            <person name="Yoshikawa S."/>
            <person name="Kazumasa Y."/>
            <person name="Nakamura Y."/>
            <person name="Ichinomiya M."/>
            <person name="Saitoh K."/>
            <person name="Sato N."/>
            <person name="Blanc-Mathieu R."/>
            <person name="Endo H."/>
            <person name="Kuwata A."/>
            <person name="Ogata H."/>
        </authorList>
    </citation>
    <scope>NUCLEOTIDE SEQUENCE</scope>
</reference>
<proteinExistence type="predicted"/>